<proteinExistence type="inferred from homology"/>
<dbReference type="AlphaFoldDB" id="A0A9N6ZHF6"/>
<dbReference type="InterPro" id="IPR006931">
    <property type="entry name" value="Calcipressin"/>
</dbReference>
<dbReference type="GO" id="GO:0019722">
    <property type="term" value="P:calcium-mediated signaling"/>
    <property type="evidence" value="ECO:0007669"/>
    <property type="project" value="InterPro"/>
</dbReference>
<organism evidence="2">
    <name type="scientific">Lynceus sp. MCZ IZ 141354</name>
    <dbReference type="NCBI Taxonomy" id="1930659"/>
    <lineage>
        <taxon>Eukaryota</taxon>
        <taxon>Metazoa</taxon>
        <taxon>Ecdysozoa</taxon>
        <taxon>Arthropoda</taxon>
        <taxon>Crustacea</taxon>
        <taxon>Branchiopoda</taxon>
        <taxon>Diplostraca</taxon>
        <taxon>Laevicaudata</taxon>
        <taxon>Lynceidae</taxon>
        <taxon>Lynceus</taxon>
    </lineage>
</organism>
<dbReference type="InterPro" id="IPR012677">
    <property type="entry name" value="Nucleotide-bd_a/b_plait_sf"/>
</dbReference>
<comment type="similarity">
    <text evidence="1">Belongs to the RCAN family.</text>
</comment>
<dbReference type="EMBL" id="OC989217">
    <property type="protein sequence ID" value="CAG4645872.1"/>
    <property type="molecule type" value="Genomic_DNA"/>
</dbReference>
<gene>
    <name evidence="2" type="primary">EOG090X0FJX</name>
</gene>
<evidence type="ECO:0000256" key="1">
    <source>
        <dbReference type="ARBA" id="ARBA00008209"/>
    </source>
</evidence>
<protein>
    <submittedName>
        <fullName evidence="2">EOG090X0FJX</fullName>
    </submittedName>
</protein>
<accession>A0A9N6ZHF6</accession>
<dbReference type="GO" id="GO:0003676">
    <property type="term" value="F:nucleic acid binding"/>
    <property type="evidence" value="ECO:0007669"/>
    <property type="project" value="InterPro"/>
</dbReference>
<dbReference type="GO" id="GO:0005737">
    <property type="term" value="C:cytoplasm"/>
    <property type="evidence" value="ECO:0007669"/>
    <property type="project" value="TreeGrafter"/>
</dbReference>
<dbReference type="SUPFAM" id="SSF54928">
    <property type="entry name" value="RNA-binding domain, RBD"/>
    <property type="match status" value="1"/>
</dbReference>
<dbReference type="GO" id="GO:0005634">
    <property type="term" value="C:nucleus"/>
    <property type="evidence" value="ECO:0007669"/>
    <property type="project" value="TreeGrafter"/>
</dbReference>
<reference evidence="2" key="1">
    <citation type="submission" date="2021-04" db="EMBL/GenBank/DDBJ databases">
        <authorList>
            <person name="Cornetti L."/>
        </authorList>
    </citation>
    <scope>NUCLEOTIDE SEQUENCE</scope>
</reference>
<dbReference type="Gene3D" id="3.30.70.330">
    <property type="match status" value="1"/>
</dbReference>
<name>A0A9N6ZHF6_9CRUS</name>
<dbReference type="PANTHER" id="PTHR10300">
    <property type="entry name" value="CALCIPRESSIN"/>
    <property type="match status" value="1"/>
</dbReference>
<dbReference type="Pfam" id="PF04847">
    <property type="entry name" value="Calcipressin"/>
    <property type="match status" value="1"/>
</dbReference>
<dbReference type="InterPro" id="IPR035979">
    <property type="entry name" value="RBD_domain_sf"/>
</dbReference>
<evidence type="ECO:0000313" key="2">
    <source>
        <dbReference type="EMBL" id="CAG4645872.1"/>
    </source>
</evidence>
<dbReference type="CDD" id="cd12434">
    <property type="entry name" value="RRM_RCAN_like"/>
    <property type="match status" value="1"/>
</dbReference>
<sequence length="223" mass="24846">MSENCTSHEEANAELSEMIAKCILEDESRAMDTKQDQVEASNEAPTSIIVTSLPVSLFDNKELKTEFEALFRFYDPEAEFRYLKSFRRARVDCTNAAAASKARTHLHQTPLNGCHMNCYFSQPVIIKGLTNEQFLKLPAPVKQFLISPPASPPVDWAPATESEPNINYDLLTAVANLGPGDAHELHPQSESQPSIVVHVCEDLDPTGKLKIHPTRCPQRQQDS</sequence>
<dbReference type="GO" id="GO:0007617">
    <property type="term" value="P:mating behavior"/>
    <property type="evidence" value="ECO:0007669"/>
    <property type="project" value="UniProtKB-ARBA"/>
</dbReference>
<dbReference type="FunFam" id="3.30.70.330:FF:000092">
    <property type="entry name" value="Calcipressin-2 isoform 2"/>
    <property type="match status" value="1"/>
</dbReference>
<dbReference type="PANTHER" id="PTHR10300:SF14">
    <property type="entry name" value="PROTEIN SARAH"/>
    <property type="match status" value="1"/>
</dbReference>
<dbReference type="GO" id="GO:0008597">
    <property type="term" value="F:calcium-dependent protein serine/threonine phosphatase regulator activity"/>
    <property type="evidence" value="ECO:0007669"/>
    <property type="project" value="TreeGrafter"/>
</dbReference>